<evidence type="ECO:0000313" key="2">
    <source>
        <dbReference type="EMBL" id="CUA70057.1"/>
    </source>
</evidence>
<reference evidence="2 3" key="1">
    <citation type="submission" date="2015-07" db="EMBL/GenBank/DDBJ databases">
        <authorList>
            <person name="Noorani M."/>
        </authorList>
    </citation>
    <scope>NUCLEOTIDE SEQUENCE [LARGE SCALE GENOMIC DNA]</scope>
    <source>
        <strain evidence="2">BBA 69670</strain>
    </source>
</reference>
<keyword evidence="3" id="KW-1185">Reference proteome</keyword>
<gene>
    <name evidence="2" type="ORF">RSOLAG22IIIB_00402</name>
</gene>
<sequence length="217" mass="24357">MEEQPADPPTTTEPPGPTPYANPPQPGTYLIASRVVPGNCIEVHPNNESRAVCSSDGSDRQLWHVQRFGKGYKIKSAAHSVYLSVPDSRLGSVIETSTQPTMWNLVRTHDGFAIQYGEEDGIIDLHYCHQEWASMLCIVPLETCQWSGRRWNFVHKSDDVGGEVAETVEDQVEHLRNVVAVKDAEIAALSRQVTEQQRELQELRRDRQGEPNTNNAR</sequence>
<accession>A0A0K6FVM7</accession>
<dbReference type="Proteomes" id="UP000044841">
    <property type="component" value="Unassembled WGS sequence"/>
</dbReference>
<evidence type="ECO:0008006" key="4">
    <source>
        <dbReference type="Google" id="ProtNLM"/>
    </source>
</evidence>
<proteinExistence type="predicted"/>
<feature type="region of interest" description="Disordered" evidence="1">
    <location>
        <begin position="198"/>
        <end position="217"/>
    </location>
</feature>
<protein>
    <recommendedName>
        <fullName evidence="4">Ricin B lectin domain-containing protein</fullName>
    </recommendedName>
</protein>
<evidence type="ECO:0000256" key="1">
    <source>
        <dbReference type="SAM" id="MobiDB-lite"/>
    </source>
</evidence>
<dbReference type="AlphaFoldDB" id="A0A0K6FVM7"/>
<evidence type="ECO:0000313" key="3">
    <source>
        <dbReference type="Proteomes" id="UP000044841"/>
    </source>
</evidence>
<dbReference type="EMBL" id="CYGV01001112">
    <property type="protein sequence ID" value="CUA70057.1"/>
    <property type="molecule type" value="Genomic_DNA"/>
</dbReference>
<feature type="compositionally biased region" description="Basic and acidic residues" evidence="1">
    <location>
        <begin position="198"/>
        <end position="209"/>
    </location>
</feature>
<feature type="region of interest" description="Disordered" evidence="1">
    <location>
        <begin position="1"/>
        <end position="26"/>
    </location>
</feature>
<dbReference type="SUPFAM" id="SSF50370">
    <property type="entry name" value="Ricin B-like lectins"/>
    <property type="match status" value="1"/>
</dbReference>
<dbReference type="InterPro" id="IPR035992">
    <property type="entry name" value="Ricin_B-like_lectins"/>
</dbReference>
<organism evidence="2 3">
    <name type="scientific">Rhizoctonia solani</name>
    <dbReference type="NCBI Taxonomy" id="456999"/>
    <lineage>
        <taxon>Eukaryota</taxon>
        <taxon>Fungi</taxon>
        <taxon>Dikarya</taxon>
        <taxon>Basidiomycota</taxon>
        <taxon>Agaricomycotina</taxon>
        <taxon>Agaricomycetes</taxon>
        <taxon>Cantharellales</taxon>
        <taxon>Ceratobasidiaceae</taxon>
        <taxon>Rhizoctonia</taxon>
    </lineage>
</organism>
<dbReference type="Gene3D" id="2.80.10.50">
    <property type="match status" value="1"/>
</dbReference>
<name>A0A0K6FVM7_9AGAM</name>